<comment type="caution">
    <text evidence="1">The sequence shown here is derived from an EMBL/GenBank/DDBJ whole genome shotgun (WGS) entry which is preliminary data.</text>
</comment>
<keyword evidence="2" id="KW-1185">Reference proteome</keyword>
<dbReference type="Proteomes" id="UP001162131">
    <property type="component" value="Unassembled WGS sequence"/>
</dbReference>
<organism evidence="1 2">
    <name type="scientific">Blepharisma stoltei</name>
    <dbReference type="NCBI Taxonomy" id="1481888"/>
    <lineage>
        <taxon>Eukaryota</taxon>
        <taxon>Sar</taxon>
        <taxon>Alveolata</taxon>
        <taxon>Ciliophora</taxon>
        <taxon>Postciliodesmatophora</taxon>
        <taxon>Heterotrichea</taxon>
        <taxon>Heterotrichida</taxon>
        <taxon>Blepharismidae</taxon>
        <taxon>Blepharisma</taxon>
    </lineage>
</organism>
<dbReference type="Gene3D" id="3.80.10.10">
    <property type="entry name" value="Ribonuclease Inhibitor"/>
    <property type="match status" value="1"/>
</dbReference>
<name>A0AAU9JJC0_9CILI</name>
<dbReference type="SUPFAM" id="SSF52047">
    <property type="entry name" value="RNI-like"/>
    <property type="match status" value="1"/>
</dbReference>
<accession>A0AAU9JJC0</accession>
<dbReference type="AlphaFoldDB" id="A0AAU9JJC0"/>
<proteinExistence type="predicted"/>
<evidence type="ECO:0000313" key="2">
    <source>
        <dbReference type="Proteomes" id="UP001162131"/>
    </source>
</evidence>
<dbReference type="InterPro" id="IPR032675">
    <property type="entry name" value="LRR_dom_sf"/>
</dbReference>
<evidence type="ECO:0008006" key="3">
    <source>
        <dbReference type="Google" id="ProtNLM"/>
    </source>
</evidence>
<dbReference type="EMBL" id="CAJZBQ010000040">
    <property type="protein sequence ID" value="CAG9326320.1"/>
    <property type="molecule type" value="Genomic_DNA"/>
</dbReference>
<reference evidence="1" key="1">
    <citation type="submission" date="2021-09" db="EMBL/GenBank/DDBJ databases">
        <authorList>
            <consortium name="AG Swart"/>
            <person name="Singh M."/>
            <person name="Singh A."/>
            <person name="Seah K."/>
            <person name="Emmerich C."/>
        </authorList>
    </citation>
    <scope>NUCLEOTIDE SEQUENCE</scope>
    <source>
        <strain evidence="1">ATCC30299</strain>
    </source>
</reference>
<evidence type="ECO:0000313" key="1">
    <source>
        <dbReference type="EMBL" id="CAG9326320.1"/>
    </source>
</evidence>
<protein>
    <recommendedName>
        <fullName evidence="3">F-box/LRR-repeat protein</fullName>
    </recommendedName>
</protein>
<gene>
    <name evidence="1" type="ORF">BSTOLATCC_MIC40749</name>
</gene>
<sequence>MRLVTRFSCKLNIERNGAKLLGPGLQNVLYTFSVHDSGLLQFSITAKTKGVTIPNSQYIPKRFTNENIQKISTQCIADGRLGITLMNYNASCNGFRGYENPPVLTVVYISNAEPDTLRLLLDTIKAGPSKKSAVEAIEETEAKRKKPNHSVWDNLNLDVMRIIFSYVGGNLAKFRLVSRKWLQALPYLITKVKVLNGREVPGEVVIRIIKKNQYIQDLSLLDCKNLQVTHIKKAMTLPIKRVHTLNLEGCNRLSSQSLFTILISASGLKSLNIKGCDGVDDAIFKDLNPSVHLKHLSEIAFSGNITVFGVRHLVKKFPLISKVEVFGANLTSDFCASILRLQNLVKLIIYYSNSEMLTAGFSCRSKILKKVIIFPVQFSGVCDHPFHLFDAFTKCPLQSLSTNLSPHHLSMYLRHWSELTELTTCELIALPESVEKLCLYTDGHDLLETLKQADRVFLKSLTELRLKVNCEWYIDGIKELMKLHYPLCRVYISKS</sequence>